<evidence type="ECO:0000313" key="1">
    <source>
        <dbReference type="EMBL" id="KAK3281709.1"/>
    </source>
</evidence>
<comment type="caution">
    <text evidence="1">The sequence shown here is derived from an EMBL/GenBank/DDBJ whole genome shotgun (WGS) entry which is preliminary data.</text>
</comment>
<dbReference type="Proteomes" id="UP001190700">
    <property type="component" value="Unassembled WGS sequence"/>
</dbReference>
<gene>
    <name evidence="1" type="ORF">CYMTET_10516</name>
</gene>
<protein>
    <submittedName>
        <fullName evidence="1">Uncharacterized protein</fullName>
    </submittedName>
</protein>
<reference evidence="1 2" key="1">
    <citation type="journal article" date="2015" name="Genome Biol. Evol.">
        <title>Comparative Genomics of a Bacterivorous Green Alga Reveals Evolutionary Causalities and Consequences of Phago-Mixotrophic Mode of Nutrition.</title>
        <authorList>
            <person name="Burns J.A."/>
            <person name="Paasch A."/>
            <person name="Narechania A."/>
            <person name="Kim E."/>
        </authorList>
    </citation>
    <scope>NUCLEOTIDE SEQUENCE [LARGE SCALE GENOMIC DNA]</scope>
    <source>
        <strain evidence="1 2">PLY_AMNH</strain>
    </source>
</reference>
<name>A0AAE0GP40_9CHLO</name>
<dbReference type="AlphaFoldDB" id="A0AAE0GP40"/>
<dbReference type="EMBL" id="LGRX02003737">
    <property type="protein sequence ID" value="KAK3281709.1"/>
    <property type="molecule type" value="Genomic_DNA"/>
</dbReference>
<accession>A0AAE0GP40</accession>
<keyword evidence="2" id="KW-1185">Reference proteome</keyword>
<proteinExistence type="predicted"/>
<organism evidence="1 2">
    <name type="scientific">Cymbomonas tetramitiformis</name>
    <dbReference type="NCBI Taxonomy" id="36881"/>
    <lineage>
        <taxon>Eukaryota</taxon>
        <taxon>Viridiplantae</taxon>
        <taxon>Chlorophyta</taxon>
        <taxon>Pyramimonadophyceae</taxon>
        <taxon>Pyramimonadales</taxon>
        <taxon>Pyramimonadaceae</taxon>
        <taxon>Cymbomonas</taxon>
    </lineage>
</organism>
<sequence>MDWKAFYAPQVSDEHTRVLKRVYKFDVLSTSFPGNILACPSNEEKEALFRNAKASVLATIVTEVKRRNSELSENEPAKELEAVPNENDPEVLKEYAKVAKLIEDKFAHMDKSFQ</sequence>
<evidence type="ECO:0000313" key="2">
    <source>
        <dbReference type="Proteomes" id="UP001190700"/>
    </source>
</evidence>